<evidence type="ECO:0000256" key="3">
    <source>
        <dbReference type="ARBA" id="ARBA00023034"/>
    </source>
</evidence>
<reference evidence="7 8" key="1">
    <citation type="journal article" date="2021" name="Commun. Biol.">
        <title>The genome of Shorea leprosula (Dipterocarpaceae) highlights the ecological relevance of drought in aseasonal tropical rainforests.</title>
        <authorList>
            <person name="Ng K.K.S."/>
            <person name="Kobayashi M.J."/>
            <person name="Fawcett J.A."/>
            <person name="Hatakeyama M."/>
            <person name="Paape T."/>
            <person name="Ng C.H."/>
            <person name="Ang C.C."/>
            <person name="Tnah L.H."/>
            <person name="Lee C.T."/>
            <person name="Nishiyama T."/>
            <person name="Sese J."/>
            <person name="O'Brien M.J."/>
            <person name="Copetti D."/>
            <person name="Mohd Noor M.I."/>
            <person name="Ong R.C."/>
            <person name="Putra M."/>
            <person name="Sireger I.Z."/>
            <person name="Indrioko S."/>
            <person name="Kosugi Y."/>
            <person name="Izuno A."/>
            <person name="Isagi Y."/>
            <person name="Lee S.L."/>
            <person name="Shimizu K.K."/>
        </authorList>
    </citation>
    <scope>NUCLEOTIDE SEQUENCE [LARGE SCALE GENOMIC DNA]</scope>
    <source>
        <strain evidence="7">214</strain>
    </source>
</reference>
<dbReference type="GO" id="GO:0005768">
    <property type="term" value="C:endosome"/>
    <property type="evidence" value="ECO:0007669"/>
    <property type="project" value="TreeGrafter"/>
</dbReference>
<dbReference type="PROSITE" id="PS50942">
    <property type="entry name" value="ENTH"/>
    <property type="match status" value="1"/>
</dbReference>
<gene>
    <name evidence="7" type="ORF">SLEP1_g5738</name>
</gene>
<evidence type="ECO:0000313" key="7">
    <source>
        <dbReference type="EMBL" id="GKU91933.1"/>
    </source>
</evidence>
<feature type="compositionally biased region" description="Basic and acidic residues" evidence="5">
    <location>
        <begin position="233"/>
        <end position="247"/>
    </location>
</feature>
<dbReference type="GO" id="GO:0030125">
    <property type="term" value="C:clathrin vesicle coat"/>
    <property type="evidence" value="ECO:0007669"/>
    <property type="project" value="TreeGrafter"/>
</dbReference>
<evidence type="ECO:0000256" key="1">
    <source>
        <dbReference type="ARBA" id="ARBA00004132"/>
    </source>
</evidence>
<dbReference type="EMBL" id="BPVZ01000005">
    <property type="protein sequence ID" value="GKU91933.1"/>
    <property type="molecule type" value="Genomic_DNA"/>
</dbReference>
<comment type="subcellular location">
    <subcellularLocation>
        <location evidence="1">Cytoplasmic vesicle</location>
        <location evidence="1">Clathrin-coated vesicle</location>
    </subcellularLocation>
    <subcellularLocation>
        <location evidence="2">Golgi apparatus</location>
    </subcellularLocation>
</comment>
<dbReference type="CDD" id="cd03571">
    <property type="entry name" value="ENTH"/>
    <property type="match status" value="1"/>
</dbReference>
<dbReference type="GO" id="GO:0005543">
    <property type="term" value="F:phospholipid binding"/>
    <property type="evidence" value="ECO:0007669"/>
    <property type="project" value="TreeGrafter"/>
</dbReference>
<dbReference type="InterPro" id="IPR013809">
    <property type="entry name" value="ENTH"/>
</dbReference>
<evidence type="ECO:0000256" key="5">
    <source>
        <dbReference type="SAM" id="MobiDB-lite"/>
    </source>
</evidence>
<evidence type="ECO:0000313" key="8">
    <source>
        <dbReference type="Proteomes" id="UP001054252"/>
    </source>
</evidence>
<dbReference type="AlphaFoldDB" id="A0AAV5I1R3"/>
<dbReference type="GO" id="GO:0005886">
    <property type="term" value="C:plasma membrane"/>
    <property type="evidence" value="ECO:0007669"/>
    <property type="project" value="TreeGrafter"/>
</dbReference>
<protein>
    <recommendedName>
        <fullName evidence="6">ENTH domain-containing protein</fullName>
    </recommendedName>
</protein>
<dbReference type="PANTHER" id="PTHR12276">
    <property type="entry name" value="EPSIN/ENT-RELATED"/>
    <property type="match status" value="1"/>
</dbReference>
<organism evidence="7 8">
    <name type="scientific">Rubroshorea leprosula</name>
    <dbReference type="NCBI Taxonomy" id="152421"/>
    <lineage>
        <taxon>Eukaryota</taxon>
        <taxon>Viridiplantae</taxon>
        <taxon>Streptophyta</taxon>
        <taxon>Embryophyta</taxon>
        <taxon>Tracheophyta</taxon>
        <taxon>Spermatophyta</taxon>
        <taxon>Magnoliopsida</taxon>
        <taxon>eudicotyledons</taxon>
        <taxon>Gunneridae</taxon>
        <taxon>Pentapetalae</taxon>
        <taxon>rosids</taxon>
        <taxon>malvids</taxon>
        <taxon>Malvales</taxon>
        <taxon>Dipterocarpaceae</taxon>
        <taxon>Rubroshorea</taxon>
    </lineage>
</organism>
<dbReference type="GO" id="GO:0030276">
    <property type="term" value="F:clathrin binding"/>
    <property type="evidence" value="ECO:0007669"/>
    <property type="project" value="TreeGrafter"/>
</dbReference>
<evidence type="ECO:0000256" key="4">
    <source>
        <dbReference type="ARBA" id="ARBA00023329"/>
    </source>
</evidence>
<dbReference type="Gene3D" id="1.25.40.90">
    <property type="match status" value="1"/>
</dbReference>
<dbReference type="GO" id="GO:0005794">
    <property type="term" value="C:Golgi apparatus"/>
    <property type="evidence" value="ECO:0007669"/>
    <property type="project" value="UniProtKB-SubCell"/>
</dbReference>
<sequence length="263" mass="30186">MGSLIFHEFKRQASIFFKEKFKTARLALTDVTPAELLADETTKGNMLSPDANSLGVISRAAFEVDDYWRIVDIIHKRLSEFDGKTWRTSYNAMVLLEHLLTHGPLRVFDEFQSDKGAIQDMGNFQYVDEKGFNWGLRITKLSERILMLLENKLFLKGERERARKLTLGIKGFGSFNQRSSAVEERFDSSEWYGRCNSNYNVRQNQVNDLPEENGSLLDGEEIGNGQQNYRNENPAKERKIEGEHPFCEDEEEDAESLLSAVGK</sequence>
<evidence type="ECO:0000259" key="6">
    <source>
        <dbReference type="PROSITE" id="PS50942"/>
    </source>
</evidence>
<feature type="domain" description="ENTH" evidence="6">
    <location>
        <begin position="26"/>
        <end position="159"/>
    </location>
</feature>
<dbReference type="Proteomes" id="UP001054252">
    <property type="component" value="Unassembled WGS sequence"/>
</dbReference>
<feature type="region of interest" description="Disordered" evidence="5">
    <location>
        <begin position="209"/>
        <end position="263"/>
    </location>
</feature>
<evidence type="ECO:0000256" key="2">
    <source>
        <dbReference type="ARBA" id="ARBA00004555"/>
    </source>
</evidence>
<dbReference type="SUPFAM" id="SSF48464">
    <property type="entry name" value="ENTH/VHS domain"/>
    <property type="match status" value="1"/>
</dbReference>
<keyword evidence="4" id="KW-0968">Cytoplasmic vesicle</keyword>
<name>A0AAV5I1R3_9ROSI</name>
<accession>A0AAV5I1R3</accession>
<dbReference type="Pfam" id="PF01417">
    <property type="entry name" value="ENTH"/>
    <property type="match status" value="1"/>
</dbReference>
<proteinExistence type="predicted"/>
<dbReference type="PANTHER" id="PTHR12276:SF113">
    <property type="entry name" value="ENTH_VHS FAMILY PROTEIN"/>
    <property type="match status" value="1"/>
</dbReference>
<keyword evidence="8" id="KW-1185">Reference proteome</keyword>
<dbReference type="InterPro" id="IPR008942">
    <property type="entry name" value="ENTH_VHS"/>
</dbReference>
<keyword evidence="3" id="KW-0333">Golgi apparatus</keyword>
<dbReference type="SMART" id="SM00273">
    <property type="entry name" value="ENTH"/>
    <property type="match status" value="1"/>
</dbReference>
<dbReference type="GO" id="GO:0006897">
    <property type="term" value="P:endocytosis"/>
    <property type="evidence" value="ECO:0007669"/>
    <property type="project" value="TreeGrafter"/>
</dbReference>
<comment type="caution">
    <text evidence="7">The sequence shown here is derived from an EMBL/GenBank/DDBJ whole genome shotgun (WGS) entry which is preliminary data.</text>
</comment>